<feature type="compositionally biased region" description="Basic and acidic residues" evidence="1">
    <location>
        <begin position="86"/>
        <end position="97"/>
    </location>
</feature>
<evidence type="ECO:0000256" key="1">
    <source>
        <dbReference type="SAM" id="MobiDB-lite"/>
    </source>
</evidence>
<dbReference type="Proteomes" id="UP000218811">
    <property type="component" value="Unassembled WGS sequence"/>
</dbReference>
<reference evidence="2 3" key="1">
    <citation type="journal article" date="2012" name="Science">
        <title>The Paleozoic origin of enzymatic lignin decomposition reconstructed from 31 fungal genomes.</title>
        <authorList>
            <person name="Floudas D."/>
            <person name="Binder M."/>
            <person name="Riley R."/>
            <person name="Barry K."/>
            <person name="Blanchette R.A."/>
            <person name="Henrissat B."/>
            <person name="Martinez A.T."/>
            <person name="Otillar R."/>
            <person name="Spatafora J.W."/>
            <person name="Yadav J.S."/>
            <person name="Aerts A."/>
            <person name="Benoit I."/>
            <person name="Boyd A."/>
            <person name="Carlson A."/>
            <person name="Copeland A."/>
            <person name="Coutinho P.M."/>
            <person name="de Vries R.P."/>
            <person name="Ferreira P."/>
            <person name="Findley K."/>
            <person name="Foster B."/>
            <person name="Gaskell J."/>
            <person name="Glotzer D."/>
            <person name="Gorecki P."/>
            <person name="Heitman J."/>
            <person name="Hesse C."/>
            <person name="Hori C."/>
            <person name="Igarashi K."/>
            <person name="Jurgens J.A."/>
            <person name="Kallen N."/>
            <person name="Kersten P."/>
            <person name="Kohler A."/>
            <person name="Kuees U."/>
            <person name="Kumar T.K.A."/>
            <person name="Kuo A."/>
            <person name="LaButti K."/>
            <person name="Larrondo L.F."/>
            <person name="Lindquist E."/>
            <person name="Ling A."/>
            <person name="Lombard V."/>
            <person name="Lucas S."/>
            <person name="Lundell T."/>
            <person name="Martin R."/>
            <person name="McLaughlin D.J."/>
            <person name="Morgenstern I."/>
            <person name="Morin E."/>
            <person name="Murat C."/>
            <person name="Nagy L.G."/>
            <person name="Nolan M."/>
            <person name="Ohm R.A."/>
            <person name="Patyshakuliyeva A."/>
            <person name="Rokas A."/>
            <person name="Ruiz-Duenas F.J."/>
            <person name="Sabat G."/>
            <person name="Salamov A."/>
            <person name="Samejima M."/>
            <person name="Schmutz J."/>
            <person name="Slot J.C."/>
            <person name="St John F."/>
            <person name="Stenlid J."/>
            <person name="Sun H."/>
            <person name="Sun S."/>
            <person name="Syed K."/>
            <person name="Tsang A."/>
            <person name="Wiebenga A."/>
            <person name="Young D."/>
            <person name="Pisabarro A."/>
            <person name="Eastwood D.C."/>
            <person name="Martin F."/>
            <person name="Cullen D."/>
            <person name="Grigoriev I.V."/>
            <person name="Hibbett D.S."/>
        </authorList>
    </citation>
    <scope>NUCLEOTIDE SEQUENCE [LARGE SCALE GENOMIC DNA]</scope>
    <source>
        <strain evidence="2 3">MD-104</strain>
    </source>
</reference>
<accession>A0A2H3JTP0</accession>
<protein>
    <submittedName>
        <fullName evidence="2">Uncharacterized protein</fullName>
    </submittedName>
</protein>
<organism evidence="2 3">
    <name type="scientific">Wolfiporia cocos (strain MD-104)</name>
    <name type="common">Brown rot fungus</name>
    <dbReference type="NCBI Taxonomy" id="742152"/>
    <lineage>
        <taxon>Eukaryota</taxon>
        <taxon>Fungi</taxon>
        <taxon>Dikarya</taxon>
        <taxon>Basidiomycota</taxon>
        <taxon>Agaricomycotina</taxon>
        <taxon>Agaricomycetes</taxon>
        <taxon>Polyporales</taxon>
        <taxon>Phaeolaceae</taxon>
        <taxon>Wolfiporia</taxon>
    </lineage>
</organism>
<evidence type="ECO:0000313" key="3">
    <source>
        <dbReference type="Proteomes" id="UP000218811"/>
    </source>
</evidence>
<gene>
    <name evidence="2" type="ORF">WOLCODRAFT_159040</name>
</gene>
<dbReference type="EMBL" id="KB467998">
    <property type="protein sequence ID" value="PCH39477.1"/>
    <property type="molecule type" value="Genomic_DNA"/>
</dbReference>
<evidence type="ECO:0000313" key="2">
    <source>
        <dbReference type="EMBL" id="PCH39477.1"/>
    </source>
</evidence>
<sequence>MERRLPKPSTYDVPHTDVNNGAPPVKVACPQERCLLKNHPLRPRHRASHAHSHRPPRRYPNRTPPPPSRRPRLARPWSDASIANRSPRDPRQHDHLRVPSQDATYGASPGKAVCPWSGASLNRPPTTIRPRTSTTARYLQRYACPQERCLLKNHPLRPRHRATPFVTSYGDGDLYTQSSPWGRVYSLQPTNRRTYMDATYHATAAFTGASSSPNASASAAL</sequence>
<keyword evidence="3" id="KW-1185">Reference proteome</keyword>
<feature type="compositionally biased region" description="Basic residues" evidence="1">
    <location>
        <begin position="39"/>
        <end position="60"/>
    </location>
</feature>
<proteinExistence type="predicted"/>
<name>A0A2H3JTP0_WOLCO</name>
<feature type="region of interest" description="Disordered" evidence="1">
    <location>
        <begin position="1"/>
        <end position="110"/>
    </location>
</feature>
<dbReference type="AlphaFoldDB" id="A0A2H3JTP0"/>